<keyword evidence="3" id="KW-0813">Transport</keyword>
<dbReference type="Pfam" id="PF04612">
    <property type="entry name" value="T2SSM"/>
    <property type="match status" value="1"/>
</dbReference>
<dbReference type="EMBL" id="JAMYBS010000009">
    <property type="protein sequence ID" value="MCO7545205.1"/>
    <property type="molecule type" value="Genomic_DNA"/>
</dbReference>
<evidence type="ECO:0000313" key="11">
    <source>
        <dbReference type="EMBL" id="MCO7545205.1"/>
    </source>
</evidence>
<dbReference type="InterPro" id="IPR023229">
    <property type="entry name" value="T2SS_M_periplasmic_sf"/>
</dbReference>
<protein>
    <submittedName>
        <fullName evidence="11">Type II secretion system protein M</fullName>
    </submittedName>
</protein>
<comment type="subcellular location">
    <subcellularLocation>
        <location evidence="1">Cell inner membrane</location>
        <topology evidence="1">Single-pass membrane protein</topology>
    </subcellularLocation>
</comment>
<evidence type="ECO:0000256" key="8">
    <source>
        <dbReference type="ARBA" id="ARBA00022989"/>
    </source>
</evidence>
<evidence type="ECO:0000256" key="10">
    <source>
        <dbReference type="SAM" id="Phobius"/>
    </source>
</evidence>
<dbReference type="GO" id="GO:0015627">
    <property type="term" value="C:type II protein secretion system complex"/>
    <property type="evidence" value="ECO:0007669"/>
    <property type="project" value="InterPro"/>
</dbReference>
<dbReference type="SUPFAM" id="SSF103054">
    <property type="entry name" value="General secretion pathway protein M, EpsM"/>
    <property type="match status" value="1"/>
</dbReference>
<evidence type="ECO:0000256" key="2">
    <source>
        <dbReference type="ARBA" id="ARBA00010637"/>
    </source>
</evidence>
<keyword evidence="4" id="KW-1003">Cell membrane</keyword>
<reference evidence="11" key="1">
    <citation type="submission" date="2022-06" db="EMBL/GenBank/DDBJ databases">
        <title>Detection of beta-lactamases in bacteria of animal origin.</title>
        <authorList>
            <person name="Mlynarcik P."/>
            <person name="Zdarska V."/>
            <person name="Chudobova H."/>
            <person name="Prochazkova P."/>
            <person name="Hricova K."/>
            <person name="Mezerova K."/>
            <person name="Bardon J."/>
            <person name="Dolejska M."/>
            <person name="Sukkar I."/>
            <person name="Kolar M."/>
        </authorList>
    </citation>
    <scope>NUCLEOTIDE SEQUENCE</scope>
    <source>
        <strain evidence="11">S 300-3</strain>
    </source>
</reference>
<dbReference type="GO" id="GO:0005886">
    <property type="term" value="C:plasma membrane"/>
    <property type="evidence" value="ECO:0007669"/>
    <property type="project" value="UniProtKB-SubCell"/>
</dbReference>
<dbReference type="Proteomes" id="UP001165292">
    <property type="component" value="Unassembled WGS sequence"/>
</dbReference>
<evidence type="ECO:0000256" key="7">
    <source>
        <dbReference type="ARBA" id="ARBA00022927"/>
    </source>
</evidence>
<dbReference type="Gene3D" id="3.30.1360.100">
    <property type="entry name" value="General secretion pathway protein M, EpsM"/>
    <property type="match status" value="1"/>
</dbReference>
<keyword evidence="6 10" id="KW-0812">Transmembrane</keyword>
<feature type="transmembrane region" description="Helical" evidence="10">
    <location>
        <begin position="29"/>
        <end position="48"/>
    </location>
</feature>
<evidence type="ECO:0000256" key="1">
    <source>
        <dbReference type="ARBA" id="ARBA00004377"/>
    </source>
</evidence>
<dbReference type="InterPro" id="IPR007690">
    <property type="entry name" value="T2SS_GspM"/>
</dbReference>
<keyword evidence="5" id="KW-0997">Cell inner membrane</keyword>
<dbReference type="GO" id="GO:0015628">
    <property type="term" value="P:protein secretion by the type II secretion system"/>
    <property type="evidence" value="ECO:0007669"/>
    <property type="project" value="InterPro"/>
</dbReference>
<evidence type="ECO:0000313" key="12">
    <source>
        <dbReference type="Proteomes" id="UP001165292"/>
    </source>
</evidence>
<dbReference type="RefSeq" id="WP_253162959.1">
    <property type="nucleotide sequence ID" value="NZ_JAMYBS010000009.1"/>
</dbReference>
<evidence type="ECO:0000256" key="3">
    <source>
        <dbReference type="ARBA" id="ARBA00022448"/>
    </source>
</evidence>
<organism evidence="11 12">
    <name type="scientific">Stutzerimonas nitrititolerans</name>
    <dbReference type="NCBI Taxonomy" id="2482751"/>
    <lineage>
        <taxon>Bacteria</taxon>
        <taxon>Pseudomonadati</taxon>
        <taxon>Pseudomonadota</taxon>
        <taxon>Gammaproteobacteria</taxon>
        <taxon>Pseudomonadales</taxon>
        <taxon>Pseudomonadaceae</taxon>
        <taxon>Stutzerimonas</taxon>
    </lineage>
</organism>
<name>A0AA41WMK2_9GAMM</name>
<proteinExistence type="inferred from homology"/>
<keyword evidence="7" id="KW-0653">Protein transport</keyword>
<sequence>MKLARQLTVRLTESPWWQRWQRLEPRERLSLSLLAAFLLVTLCYLLLWQPAQQRVGEARAWFQQERELYSYLQQNTELARQMSRSNVVTLAPEQLQGLVTQSAQQQGLMIESFDNSNDGNLQVSLPAASYAVLLRWFDELQAAGAGLAEVSLSRVGEGLVDARVTFRANG</sequence>
<accession>A0AA41WMK2</accession>
<evidence type="ECO:0000256" key="5">
    <source>
        <dbReference type="ARBA" id="ARBA00022519"/>
    </source>
</evidence>
<dbReference type="AlphaFoldDB" id="A0AA41WMK2"/>
<comment type="similarity">
    <text evidence="2">Belongs to the GSP M family.</text>
</comment>
<evidence type="ECO:0000256" key="6">
    <source>
        <dbReference type="ARBA" id="ARBA00022692"/>
    </source>
</evidence>
<gene>
    <name evidence="11" type="ORF">NJF43_10630</name>
</gene>
<keyword evidence="9 10" id="KW-0472">Membrane</keyword>
<evidence type="ECO:0000256" key="9">
    <source>
        <dbReference type="ARBA" id="ARBA00023136"/>
    </source>
</evidence>
<keyword evidence="8 10" id="KW-1133">Transmembrane helix</keyword>
<comment type="caution">
    <text evidence="11">The sequence shown here is derived from an EMBL/GenBank/DDBJ whole genome shotgun (WGS) entry which is preliminary data.</text>
</comment>
<evidence type="ECO:0000256" key="4">
    <source>
        <dbReference type="ARBA" id="ARBA00022475"/>
    </source>
</evidence>